<keyword evidence="1 4" id="KW-0808">Transferase</keyword>
<dbReference type="KEGG" id="ccb:Clocel_1331"/>
<dbReference type="RefSeq" id="WP_010076052.1">
    <property type="nucleotide sequence ID" value="NC_014393.1"/>
</dbReference>
<dbReference type="Pfam" id="PF01553">
    <property type="entry name" value="Acyltransferase"/>
    <property type="match status" value="1"/>
</dbReference>
<dbReference type="InterPro" id="IPR002123">
    <property type="entry name" value="Plipid/glycerol_acylTrfase"/>
</dbReference>
<evidence type="ECO:0000313" key="5">
    <source>
        <dbReference type="Proteomes" id="UP000002730"/>
    </source>
</evidence>
<name>D9SVG0_CLOC7</name>
<dbReference type="HOGENOM" id="CLU_027938_4_5_9"/>
<dbReference type="eggNOG" id="COG0204">
    <property type="taxonomic scope" value="Bacteria"/>
</dbReference>
<accession>D9SVG0</accession>
<evidence type="ECO:0000256" key="2">
    <source>
        <dbReference type="ARBA" id="ARBA00023315"/>
    </source>
</evidence>
<keyword evidence="5" id="KW-1185">Reference proteome</keyword>
<dbReference type="Proteomes" id="UP000002730">
    <property type="component" value="Chromosome"/>
</dbReference>
<dbReference type="CDD" id="cd07989">
    <property type="entry name" value="LPLAT_AGPAT-like"/>
    <property type="match status" value="1"/>
</dbReference>
<dbReference type="AlphaFoldDB" id="D9SVG0"/>
<dbReference type="GO" id="GO:0003841">
    <property type="term" value="F:1-acylglycerol-3-phosphate O-acyltransferase activity"/>
    <property type="evidence" value="ECO:0007669"/>
    <property type="project" value="TreeGrafter"/>
</dbReference>
<protein>
    <submittedName>
        <fullName evidence="4">Phospholipid/glycerol acyltransferase</fullName>
    </submittedName>
</protein>
<proteinExistence type="predicted"/>
<dbReference type="OrthoDB" id="9803035at2"/>
<dbReference type="PANTHER" id="PTHR10434">
    <property type="entry name" value="1-ACYL-SN-GLYCEROL-3-PHOSPHATE ACYLTRANSFERASE"/>
    <property type="match status" value="1"/>
</dbReference>
<dbReference type="GO" id="GO:0006654">
    <property type="term" value="P:phosphatidic acid biosynthetic process"/>
    <property type="evidence" value="ECO:0007669"/>
    <property type="project" value="TreeGrafter"/>
</dbReference>
<evidence type="ECO:0000313" key="4">
    <source>
        <dbReference type="EMBL" id="ADL51084.1"/>
    </source>
</evidence>
<dbReference type="EMBL" id="CP002160">
    <property type="protein sequence ID" value="ADL51084.1"/>
    <property type="molecule type" value="Genomic_DNA"/>
</dbReference>
<evidence type="ECO:0000259" key="3">
    <source>
        <dbReference type="SMART" id="SM00563"/>
    </source>
</evidence>
<dbReference type="SMART" id="SM00563">
    <property type="entry name" value="PlsC"/>
    <property type="match status" value="1"/>
</dbReference>
<organism evidence="4 5">
    <name type="scientific">Clostridium cellulovorans (strain ATCC 35296 / DSM 3052 / OCM 3 / 743B)</name>
    <dbReference type="NCBI Taxonomy" id="573061"/>
    <lineage>
        <taxon>Bacteria</taxon>
        <taxon>Bacillati</taxon>
        <taxon>Bacillota</taxon>
        <taxon>Clostridia</taxon>
        <taxon>Eubacteriales</taxon>
        <taxon>Clostridiaceae</taxon>
        <taxon>Clostridium</taxon>
    </lineage>
</organism>
<gene>
    <name evidence="4" type="ordered locus">Clocel_1331</name>
</gene>
<reference evidence="4 5" key="1">
    <citation type="submission" date="2010-08" db="EMBL/GenBank/DDBJ databases">
        <title>Complete sequence of Clostridium cellulovorans 743B.</title>
        <authorList>
            <consortium name="US DOE Joint Genome Institute"/>
            <person name="Lucas S."/>
            <person name="Copeland A."/>
            <person name="Lapidus A."/>
            <person name="Cheng J.-F."/>
            <person name="Bruce D."/>
            <person name="Goodwin L."/>
            <person name="Pitluck S."/>
            <person name="Chertkov O."/>
            <person name="Detter J.C."/>
            <person name="Han C."/>
            <person name="Tapia R."/>
            <person name="Land M."/>
            <person name="Hauser L."/>
            <person name="Chang Y.-J."/>
            <person name="Jeffries C."/>
            <person name="Kyrpides N."/>
            <person name="Ivanova N."/>
            <person name="Mikhailova N."/>
            <person name="Hemme C.L."/>
            <person name="Woyke T."/>
        </authorList>
    </citation>
    <scope>NUCLEOTIDE SEQUENCE [LARGE SCALE GENOMIC DNA]</scope>
    <source>
        <strain evidence="5">ATCC 35296 / DSM 3052 / OCM 3 / 743B</strain>
    </source>
</reference>
<dbReference type="SUPFAM" id="SSF69593">
    <property type="entry name" value="Glycerol-3-phosphate (1)-acyltransferase"/>
    <property type="match status" value="1"/>
</dbReference>
<dbReference type="PANTHER" id="PTHR10434:SF40">
    <property type="entry name" value="1-ACYL-SN-GLYCEROL-3-PHOSPHATE ACYLTRANSFERASE"/>
    <property type="match status" value="1"/>
</dbReference>
<sequence length="233" mass="25627">MVKDIIGKIVTMLPKSVGEKVARFMLKNFILNKANIKVEGIDTAKNVSGPIIFICNHLSNADGPVLSGVLEPYDPTFVAGVKLSQNNFTKLGILAVKTTPIKPDTADKVGLSNIVSIAKKGGNIVIFPEGTRSRNGKMIKAKKGLYLIAKLTKATIVPIGMWGTEKFMPINDNGMEKEKVNRTDIHIKIGEPFTLRPRAAEEDKKQYEEAVVEEAMTKIAELLPEEYRGEYSI</sequence>
<keyword evidence="2 4" id="KW-0012">Acyltransferase</keyword>
<feature type="domain" description="Phospholipid/glycerol acyltransferase" evidence="3">
    <location>
        <begin position="51"/>
        <end position="164"/>
    </location>
</feature>
<evidence type="ECO:0000256" key="1">
    <source>
        <dbReference type="ARBA" id="ARBA00022679"/>
    </source>
</evidence>
<dbReference type="STRING" id="573061.Clocel_1331"/>